<evidence type="ECO:0000256" key="1">
    <source>
        <dbReference type="SAM" id="Phobius"/>
    </source>
</evidence>
<evidence type="ECO:0000313" key="2">
    <source>
        <dbReference type="EMBL" id="QDT09871.1"/>
    </source>
</evidence>
<gene>
    <name evidence="2" type="ORF">K239x_18230</name>
</gene>
<keyword evidence="1" id="KW-1133">Transmembrane helix</keyword>
<keyword evidence="3" id="KW-1185">Reference proteome</keyword>
<reference evidence="2 3" key="1">
    <citation type="submission" date="2019-02" db="EMBL/GenBank/DDBJ databases">
        <title>Deep-cultivation of Planctomycetes and their phenomic and genomic characterization uncovers novel biology.</title>
        <authorList>
            <person name="Wiegand S."/>
            <person name="Jogler M."/>
            <person name="Boedeker C."/>
            <person name="Pinto D."/>
            <person name="Vollmers J."/>
            <person name="Rivas-Marin E."/>
            <person name="Kohn T."/>
            <person name="Peeters S.H."/>
            <person name="Heuer A."/>
            <person name="Rast P."/>
            <person name="Oberbeckmann S."/>
            <person name="Bunk B."/>
            <person name="Jeske O."/>
            <person name="Meyerdierks A."/>
            <person name="Storesund J.E."/>
            <person name="Kallscheuer N."/>
            <person name="Luecker S."/>
            <person name="Lage O.M."/>
            <person name="Pohl T."/>
            <person name="Merkel B.J."/>
            <person name="Hornburger P."/>
            <person name="Mueller R.-W."/>
            <person name="Bruemmer F."/>
            <person name="Labrenz M."/>
            <person name="Spormann A.M."/>
            <person name="Op den Camp H."/>
            <person name="Overmann J."/>
            <person name="Amann R."/>
            <person name="Jetten M.S.M."/>
            <person name="Mascher T."/>
            <person name="Medema M.H."/>
            <person name="Devos D.P."/>
            <person name="Kaster A.-K."/>
            <person name="Ovreas L."/>
            <person name="Rohde M."/>
            <person name="Galperin M.Y."/>
            <person name="Jogler C."/>
        </authorList>
    </citation>
    <scope>NUCLEOTIDE SEQUENCE [LARGE SCALE GENOMIC DNA]</scope>
    <source>
        <strain evidence="2 3">K23_9</strain>
    </source>
</reference>
<keyword evidence="1" id="KW-0472">Membrane</keyword>
<sequence length="87" mass="9514">MRIRIAKSYKALTVMRADLNGAGDFWLVFGQALLASVHFLWHREAARSKFFSYVGTASGSGSGRARTTGRWLSLIHGIASHHLPADG</sequence>
<keyword evidence="1" id="KW-0812">Transmembrane</keyword>
<name>A0A517NRW1_9BACT</name>
<protein>
    <submittedName>
        <fullName evidence="2">Uncharacterized protein</fullName>
    </submittedName>
</protein>
<proteinExistence type="predicted"/>
<dbReference type="Proteomes" id="UP000319817">
    <property type="component" value="Chromosome"/>
</dbReference>
<organism evidence="2 3">
    <name type="scientific">Stieleria marina</name>
    <dbReference type="NCBI Taxonomy" id="1930275"/>
    <lineage>
        <taxon>Bacteria</taxon>
        <taxon>Pseudomonadati</taxon>
        <taxon>Planctomycetota</taxon>
        <taxon>Planctomycetia</taxon>
        <taxon>Pirellulales</taxon>
        <taxon>Pirellulaceae</taxon>
        <taxon>Stieleria</taxon>
    </lineage>
</organism>
<evidence type="ECO:0000313" key="3">
    <source>
        <dbReference type="Proteomes" id="UP000319817"/>
    </source>
</evidence>
<accession>A0A517NRW1</accession>
<dbReference type="EMBL" id="CP036526">
    <property type="protein sequence ID" value="QDT09871.1"/>
    <property type="molecule type" value="Genomic_DNA"/>
</dbReference>
<dbReference type="AlphaFoldDB" id="A0A517NRW1"/>
<feature type="transmembrane region" description="Helical" evidence="1">
    <location>
        <begin position="21"/>
        <end position="41"/>
    </location>
</feature>